<dbReference type="Proteomes" id="UP001358586">
    <property type="component" value="Chromosome 3"/>
</dbReference>
<dbReference type="EMBL" id="JARKNE010000003">
    <property type="protein sequence ID" value="KAK5840405.1"/>
    <property type="molecule type" value="Genomic_DNA"/>
</dbReference>
<reference evidence="3 4" key="1">
    <citation type="submission" date="2023-03" db="EMBL/GenBank/DDBJ databases">
        <title>WGS of Gossypium arboreum.</title>
        <authorList>
            <person name="Yu D."/>
        </authorList>
    </citation>
    <scope>NUCLEOTIDE SEQUENCE [LARGE SCALE GENOMIC DNA]</scope>
    <source>
        <tissue evidence="3">Leaf</tissue>
    </source>
</reference>
<keyword evidence="1" id="KW-0472">Membrane</keyword>
<evidence type="ECO:0000259" key="2">
    <source>
        <dbReference type="Pfam" id="PF24924"/>
    </source>
</evidence>
<protein>
    <recommendedName>
        <fullName evidence="2">DUF7745 domain-containing protein</fullName>
    </recommendedName>
</protein>
<feature type="domain" description="DUF7745" evidence="2">
    <location>
        <begin position="140"/>
        <end position="224"/>
    </location>
</feature>
<dbReference type="Pfam" id="PF24924">
    <property type="entry name" value="DUF7745"/>
    <property type="match status" value="2"/>
</dbReference>
<feature type="domain" description="DUF7745" evidence="2">
    <location>
        <begin position="57"/>
        <end position="111"/>
    </location>
</feature>
<keyword evidence="1" id="KW-0812">Transmembrane</keyword>
<proteinExistence type="predicted"/>
<dbReference type="PANTHER" id="PTHR48200:SF1">
    <property type="entry name" value="AMINOTRANSFERASE-LIKE PLANT MOBILE DOMAIN-CONTAINING PROTEIN"/>
    <property type="match status" value="1"/>
</dbReference>
<gene>
    <name evidence="3" type="ORF">PVK06_009305</name>
</gene>
<sequence length="268" mass="30585">MTAMVTPLSGSEKLCFREVFTSVWASGLLPGYICTYVFVRFSSPYGHREMCPPEPNLNYGDLPYLLDIKVDKYLFRGMVQFWNPAYSCFTFGEVDLVPTLEEDTTLLHYPKIQVGHSSSQQKGDGKCIPLASLRDLILAHLDVKKRVDILALSIYGLLIFPKAIGHIDEAVANLFNRLGKQNTTVPAILAETFRSLSACRRAGEGRFIGCAQLLLIWFHSHFWKVDKVPCRVFFEDYSTLREAVVTPRRDDIKKKGGWKYFRISERKM</sequence>
<dbReference type="PANTHER" id="PTHR48200">
    <property type="entry name" value="PROTEIN, PUTATIVE-RELATED"/>
    <property type="match status" value="1"/>
</dbReference>
<accession>A0ABR0QM46</accession>
<keyword evidence="4" id="KW-1185">Reference proteome</keyword>
<keyword evidence="1" id="KW-1133">Transmembrane helix</keyword>
<evidence type="ECO:0000313" key="4">
    <source>
        <dbReference type="Proteomes" id="UP001358586"/>
    </source>
</evidence>
<dbReference type="InterPro" id="IPR056647">
    <property type="entry name" value="DUF7745"/>
</dbReference>
<evidence type="ECO:0000256" key="1">
    <source>
        <dbReference type="SAM" id="Phobius"/>
    </source>
</evidence>
<evidence type="ECO:0000313" key="3">
    <source>
        <dbReference type="EMBL" id="KAK5840405.1"/>
    </source>
</evidence>
<name>A0ABR0QM46_GOSAR</name>
<organism evidence="3 4">
    <name type="scientific">Gossypium arboreum</name>
    <name type="common">Tree cotton</name>
    <name type="synonym">Gossypium nanking</name>
    <dbReference type="NCBI Taxonomy" id="29729"/>
    <lineage>
        <taxon>Eukaryota</taxon>
        <taxon>Viridiplantae</taxon>
        <taxon>Streptophyta</taxon>
        <taxon>Embryophyta</taxon>
        <taxon>Tracheophyta</taxon>
        <taxon>Spermatophyta</taxon>
        <taxon>Magnoliopsida</taxon>
        <taxon>eudicotyledons</taxon>
        <taxon>Gunneridae</taxon>
        <taxon>Pentapetalae</taxon>
        <taxon>rosids</taxon>
        <taxon>malvids</taxon>
        <taxon>Malvales</taxon>
        <taxon>Malvaceae</taxon>
        <taxon>Malvoideae</taxon>
        <taxon>Gossypium</taxon>
    </lineage>
</organism>
<comment type="caution">
    <text evidence="3">The sequence shown here is derived from an EMBL/GenBank/DDBJ whole genome shotgun (WGS) entry which is preliminary data.</text>
</comment>
<feature type="transmembrane region" description="Helical" evidence="1">
    <location>
        <begin position="20"/>
        <end position="39"/>
    </location>
</feature>